<name>A0A0A8YXB8_ARUDO</name>
<organism evidence="1">
    <name type="scientific">Arundo donax</name>
    <name type="common">Giant reed</name>
    <name type="synonym">Donax arundinaceus</name>
    <dbReference type="NCBI Taxonomy" id="35708"/>
    <lineage>
        <taxon>Eukaryota</taxon>
        <taxon>Viridiplantae</taxon>
        <taxon>Streptophyta</taxon>
        <taxon>Embryophyta</taxon>
        <taxon>Tracheophyta</taxon>
        <taxon>Spermatophyta</taxon>
        <taxon>Magnoliopsida</taxon>
        <taxon>Liliopsida</taxon>
        <taxon>Poales</taxon>
        <taxon>Poaceae</taxon>
        <taxon>PACMAD clade</taxon>
        <taxon>Arundinoideae</taxon>
        <taxon>Arundineae</taxon>
        <taxon>Arundo</taxon>
    </lineage>
</organism>
<reference evidence="1" key="2">
    <citation type="journal article" date="2015" name="Data Brief">
        <title>Shoot transcriptome of the giant reed, Arundo donax.</title>
        <authorList>
            <person name="Barrero R.A."/>
            <person name="Guerrero F.D."/>
            <person name="Moolhuijzen P."/>
            <person name="Goolsby J.A."/>
            <person name="Tidwell J."/>
            <person name="Bellgard S.E."/>
            <person name="Bellgard M.I."/>
        </authorList>
    </citation>
    <scope>NUCLEOTIDE SEQUENCE</scope>
    <source>
        <tissue evidence="1">Shoot tissue taken approximately 20 cm above the soil surface</tissue>
    </source>
</reference>
<dbReference type="AlphaFoldDB" id="A0A0A8YXB8"/>
<protein>
    <submittedName>
        <fullName evidence="1">Uncharacterized protein</fullName>
    </submittedName>
</protein>
<proteinExistence type="predicted"/>
<sequence length="57" mass="6107">MALSSSLRNLICLRTPLSLTYSSSSSLESLERSGFITPVETSIRVVAIFLSSVGSLE</sequence>
<accession>A0A0A8YXB8</accession>
<reference evidence="1" key="1">
    <citation type="submission" date="2014-09" db="EMBL/GenBank/DDBJ databases">
        <authorList>
            <person name="Magalhaes I.L.F."/>
            <person name="Oliveira U."/>
            <person name="Santos F.R."/>
            <person name="Vidigal T.H.D.A."/>
            <person name="Brescovit A.D."/>
            <person name="Santos A.J."/>
        </authorList>
    </citation>
    <scope>NUCLEOTIDE SEQUENCE</scope>
    <source>
        <tissue evidence="1">Shoot tissue taken approximately 20 cm above the soil surface</tissue>
    </source>
</reference>
<evidence type="ECO:0000313" key="1">
    <source>
        <dbReference type="EMBL" id="JAD29095.1"/>
    </source>
</evidence>
<dbReference type="EMBL" id="GBRH01268800">
    <property type="protein sequence ID" value="JAD29095.1"/>
    <property type="molecule type" value="Transcribed_RNA"/>
</dbReference>